<organism evidence="5 6">
    <name type="scientific">Candidatus Riesia pediculischaeffi PTSU</name>
    <dbReference type="NCBI Taxonomy" id="1401651"/>
    <lineage>
        <taxon>Bacteria</taxon>
        <taxon>Pseudomonadati</taxon>
        <taxon>Pseudomonadota</taxon>
        <taxon>Gammaproteobacteria</taxon>
        <taxon>Enterobacterales</taxon>
        <taxon>Enterobacteriaceae</taxon>
        <taxon>Candidatus Riesia</taxon>
    </lineage>
</organism>
<sequence length="251" mass="28739">MLNIQDLNVEVDKKIILKDFNLKVFYGEIHVIMGPNGSGKSTLAFTIAGKKNYFISKGKIFFKNRNLTYTSPEERAKEGIFLAFQNPIEIPGVRNDLFLKTSLNEIRKNRNQHPLDTIEFQKILKEKADLLGISEHMLNRYVNVGFSGGEKKRNDILQMLVLDPELCILDETDSGLDIDSLKLVSESIRSMMNKEKSLILITHHQSLINYIKPDFVHVLHHGTIVKSGTYSLSKKIEENGYGWIYEKRKGI</sequence>
<dbReference type="HOGENOM" id="CLU_000604_48_1_6"/>
<dbReference type="PANTHER" id="PTHR43204:SF1">
    <property type="entry name" value="ABC TRANSPORTER I FAMILY MEMBER 6, CHLOROPLASTIC"/>
    <property type="match status" value="1"/>
</dbReference>
<dbReference type="InterPro" id="IPR003593">
    <property type="entry name" value="AAA+_ATPase"/>
</dbReference>
<protein>
    <submittedName>
        <fullName evidence="5">Iron-sulfur cluster assembly ATPase protein SufC</fullName>
    </submittedName>
</protein>
<dbReference type="CDD" id="cd03217">
    <property type="entry name" value="ABC_FeS_Assembly"/>
    <property type="match status" value="1"/>
</dbReference>
<dbReference type="GO" id="GO:0005524">
    <property type="term" value="F:ATP binding"/>
    <property type="evidence" value="ECO:0007669"/>
    <property type="project" value="UniProtKB-KW"/>
</dbReference>
<dbReference type="AlphaFoldDB" id="A0A0C1VJC6"/>
<dbReference type="PANTHER" id="PTHR43204">
    <property type="entry name" value="ABC TRANSPORTER I FAMILY MEMBER 6, CHLOROPLASTIC"/>
    <property type="match status" value="1"/>
</dbReference>
<dbReference type="InterPro" id="IPR003439">
    <property type="entry name" value="ABC_transporter-like_ATP-bd"/>
</dbReference>
<reference evidence="5 6" key="1">
    <citation type="journal article" date="2014" name="G3 (Bethesda)">
        <title>Genome sequence of Candidatus Riesia pediculischaeffi, endosymbiont of chimpanzee lice, and genomic comparison of recently acquired endosymbionts from human and chimpanzee lice.</title>
        <authorList>
            <person name="Boyd B.M."/>
            <person name="Allen J.M."/>
            <person name="de Crecy-Lagard V."/>
            <person name="Reed D.L."/>
        </authorList>
    </citation>
    <scope>NUCLEOTIDE SEQUENCE [LARGE SCALE GENOMIC DNA]</scope>
    <source>
        <strain evidence="5 6">PTSU</strain>
    </source>
</reference>
<keyword evidence="3" id="KW-0067">ATP-binding</keyword>
<keyword evidence="2" id="KW-0547">Nucleotide-binding</keyword>
<comment type="caution">
    <text evidence="5">The sequence shown here is derived from an EMBL/GenBank/DDBJ whole genome shotgun (WGS) entry which is preliminary data.</text>
</comment>
<feature type="domain" description="ABC transporter" evidence="4">
    <location>
        <begin position="2"/>
        <end position="246"/>
    </location>
</feature>
<comment type="similarity">
    <text evidence="1">Belongs to the ABC transporter superfamily. Ycf16 family.</text>
</comment>
<dbReference type="RefSeq" id="WP_039719850.1">
    <property type="nucleotide sequence ID" value="NZ_AWXV01000004.1"/>
</dbReference>
<dbReference type="InterPro" id="IPR010230">
    <property type="entry name" value="FeS-cluster_ATPase_SufC"/>
</dbReference>
<evidence type="ECO:0000313" key="6">
    <source>
        <dbReference type="Proteomes" id="UP000054529"/>
    </source>
</evidence>
<dbReference type="OrthoDB" id="9806149at2"/>
<dbReference type="Gene3D" id="3.40.50.300">
    <property type="entry name" value="P-loop containing nucleotide triphosphate hydrolases"/>
    <property type="match status" value="1"/>
</dbReference>
<dbReference type="PATRIC" id="fig|1401651.3.peg.378"/>
<evidence type="ECO:0000256" key="3">
    <source>
        <dbReference type="ARBA" id="ARBA00022840"/>
    </source>
</evidence>
<accession>A0A0C1VJC6</accession>
<proteinExistence type="inferred from homology"/>
<dbReference type="Proteomes" id="UP000054529">
    <property type="component" value="Unassembled WGS sequence"/>
</dbReference>
<gene>
    <name evidence="5" type="ORF">P689_122114</name>
</gene>
<dbReference type="SUPFAM" id="SSF52540">
    <property type="entry name" value="P-loop containing nucleoside triphosphate hydrolases"/>
    <property type="match status" value="1"/>
</dbReference>
<dbReference type="PROSITE" id="PS00211">
    <property type="entry name" value="ABC_TRANSPORTER_1"/>
    <property type="match status" value="1"/>
</dbReference>
<evidence type="ECO:0000313" key="5">
    <source>
        <dbReference type="EMBL" id="KIE63945.1"/>
    </source>
</evidence>
<dbReference type="SMART" id="SM00382">
    <property type="entry name" value="AAA"/>
    <property type="match status" value="1"/>
</dbReference>
<dbReference type="PROSITE" id="PS50893">
    <property type="entry name" value="ABC_TRANSPORTER_2"/>
    <property type="match status" value="1"/>
</dbReference>
<dbReference type="InterPro" id="IPR027417">
    <property type="entry name" value="P-loop_NTPase"/>
</dbReference>
<evidence type="ECO:0000256" key="2">
    <source>
        <dbReference type="ARBA" id="ARBA00022741"/>
    </source>
</evidence>
<dbReference type="Pfam" id="PF00005">
    <property type="entry name" value="ABC_tran"/>
    <property type="match status" value="1"/>
</dbReference>
<evidence type="ECO:0000259" key="4">
    <source>
        <dbReference type="PROSITE" id="PS50893"/>
    </source>
</evidence>
<evidence type="ECO:0000256" key="1">
    <source>
        <dbReference type="ARBA" id="ARBA00006216"/>
    </source>
</evidence>
<dbReference type="InterPro" id="IPR017871">
    <property type="entry name" value="ABC_transporter-like_CS"/>
</dbReference>
<dbReference type="NCBIfam" id="TIGR01978">
    <property type="entry name" value="sufC"/>
    <property type="match status" value="1"/>
</dbReference>
<dbReference type="GO" id="GO:0016887">
    <property type="term" value="F:ATP hydrolysis activity"/>
    <property type="evidence" value="ECO:0007669"/>
    <property type="project" value="InterPro"/>
</dbReference>
<dbReference type="EMBL" id="AWXV01000004">
    <property type="protein sequence ID" value="KIE63945.1"/>
    <property type="molecule type" value="Genomic_DNA"/>
</dbReference>
<name>A0A0C1VJC6_9ENTR</name>